<dbReference type="Gene3D" id="3.40.1190.10">
    <property type="entry name" value="Mur-like, catalytic domain"/>
    <property type="match status" value="1"/>
</dbReference>
<comment type="pathway">
    <text evidence="2">Cofactor biosynthesis; tetrahydrofolylpolyglutamate biosynthesis.</text>
</comment>
<dbReference type="FunFam" id="3.90.190.20:FF:000011">
    <property type="entry name" value="Folylpolyglutamate synthase"/>
    <property type="match status" value="1"/>
</dbReference>
<evidence type="ECO:0000256" key="8">
    <source>
        <dbReference type="ARBA" id="ARBA00022723"/>
    </source>
</evidence>
<evidence type="ECO:0000313" key="18">
    <source>
        <dbReference type="EMBL" id="KAK6933105.1"/>
    </source>
</evidence>
<sequence>WFEGEGGWEKPTVSPYEEAMEALSSLITKRSRADKSNKGDRYDLLFDYLKILELDEAINQLNIIHVAGTKGKGSTCTFSESILRNCGFHTGLFTSPHLIDVRERFRLDGEDICEEKFLAYFWWCFDRLKEQTNEDIPMPTYFRFLALLAFKIFVAEQVDVAILEVGLGGRYDATNVVQKPVVCGIASLGYDHMEILGNTLGEIAGEKAGIFKPGVPAFTVPQPREAMSVLEERALQLNVHLQEAPPLDLNLLNGQQLGLHGGARTPTLVLVLRFFVLGSKGLDIVKNSLPVEFIRGLIRANLQGRAQIVPDRCINDESTGDLVFFLDGAHSPESMEMCGRWFSLAIKEDNQQQRLPNNSSSFQDPEQGLQNRTSRKPSTQILLFNCMSVRDPLLLLPRLVHTCASHGVHFQKALFTPNISVYYRVGSSALAPSDPQVDLSWQLSLQKVYENLNRGEKGCDDKEADVTIEGGKEDTEKSLTSYESSKVFPSLQLAIKWLRDNSRLNQSVRFQVLVTGSLHLVGDVLRLIKR</sequence>
<comment type="similarity">
    <text evidence="3">Belongs to the folylpolyglutamate synthase family.</text>
</comment>
<evidence type="ECO:0000256" key="3">
    <source>
        <dbReference type="ARBA" id="ARBA00008276"/>
    </source>
</evidence>
<dbReference type="SUPFAM" id="SSF53623">
    <property type="entry name" value="MurD-like peptide ligases, catalytic domain"/>
    <property type="match status" value="1"/>
</dbReference>
<dbReference type="GO" id="GO:0005524">
    <property type="term" value="F:ATP binding"/>
    <property type="evidence" value="ECO:0007669"/>
    <property type="project" value="UniProtKB-KW"/>
</dbReference>
<dbReference type="GO" id="GO:0005829">
    <property type="term" value="C:cytosol"/>
    <property type="evidence" value="ECO:0007669"/>
    <property type="project" value="TreeGrafter"/>
</dbReference>
<keyword evidence="9 15" id="KW-0547">Nucleotide-binding</keyword>
<feature type="binding site" evidence="16">
    <location>
        <position position="95"/>
    </location>
    <ligand>
        <name>Mg(2+)</name>
        <dbReference type="ChEBI" id="CHEBI:18420"/>
        <label>1</label>
    </ligand>
</feature>
<gene>
    <name evidence="18" type="ORF">RJ641_035999</name>
</gene>
<dbReference type="PANTHER" id="PTHR11136">
    <property type="entry name" value="FOLYLPOLYGLUTAMATE SYNTHASE-RELATED"/>
    <property type="match status" value="1"/>
</dbReference>
<evidence type="ECO:0000256" key="4">
    <source>
        <dbReference type="ARBA" id="ARBA00013025"/>
    </source>
</evidence>
<evidence type="ECO:0000313" key="19">
    <source>
        <dbReference type="Proteomes" id="UP001370490"/>
    </source>
</evidence>
<dbReference type="PANTHER" id="PTHR11136:SF16">
    <property type="entry name" value="FOLYLPOLYGLUTAMATE SYNTHASE"/>
    <property type="match status" value="1"/>
</dbReference>
<evidence type="ECO:0000256" key="15">
    <source>
        <dbReference type="PIRSR" id="PIRSR038895-1"/>
    </source>
</evidence>
<reference evidence="18 19" key="1">
    <citation type="submission" date="2023-12" db="EMBL/GenBank/DDBJ databases">
        <title>A high-quality genome assembly for Dillenia turbinata (Dilleniales).</title>
        <authorList>
            <person name="Chanderbali A."/>
        </authorList>
    </citation>
    <scope>NUCLEOTIDE SEQUENCE [LARGE SCALE GENOMIC DNA]</scope>
    <source>
        <strain evidence="18">LSX21</strain>
        <tissue evidence="18">Leaf</tissue>
    </source>
</reference>
<dbReference type="GO" id="GO:0046872">
    <property type="term" value="F:metal ion binding"/>
    <property type="evidence" value="ECO:0007669"/>
    <property type="project" value="UniProtKB-KW"/>
</dbReference>
<dbReference type="EC" id="6.3.2.17" evidence="4"/>
<dbReference type="AlphaFoldDB" id="A0AAN8ZFX2"/>
<feature type="binding site" evidence="15">
    <location>
        <position position="327"/>
    </location>
    <ligand>
        <name>ATP</name>
        <dbReference type="ChEBI" id="CHEBI:30616"/>
    </ligand>
</feature>
<feature type="binding site" evidence="16">
    <location>
        <position position="192"/>
    </location>
    <ligand>
        <name>Mg(2+)</name>
        <dbReference type="ChEBI" id="CHEBI:18420"/>
        <label>1</label>
    </ligand>
</feature>
<dbReference type="InterPro" id="IPR018109">
    <property type="entry name" value="Folylpolyglutamate_synth_CS"/>
</dbReference>
<comment type="cofactor">
    <cofactor evidence="1">
        <name>a monovalent cation</name>
        <dbReference type="ChEBI" id="CHEBI:60242"/>
    </cofactor>
</comment>
<keyword evidence="8 16" id="KW-0479">Metal-binding</keyword>
<proteinExistence type="inferred from homology"/>
<dbReference type="FunFam" id="3.40.1190.10:FF:000008">
    <property type="entry name" value="Folylpolyglutamate synthase"/>
    <property type="match status" value="1"/>
</dbReference>
<evidence type="ECO:0000256" key="16">
    <source>
        <dbReference type="PIRSR" id="PIRSR038895-2"/>
    </source>
</evidence>
<evidence type="ECO:0000256" key="1">
    <source>
        <dbReference type="ARBA" id="ARBA00001944"/>
    </source>
</evidence>
<dbReference type="NCBIfam" id="TIGR01499">
    <property type="entry name" value="folC"/>
    <property type="match status" value="1"/>
</dbReference>
<evidence type="ECO:0000256" key="2">
    <source>
        <dbReference type="ARBA" id="ARBA00005150"/>
    </source>
</evidence>
<dbReference type="PROSITE" id="PS01012">
    <property type="entry name" value="FOLYLPOLYGLU_SYNT_2"/>
    <property type="match status" value="1"/>
</dbReference>
<keyword evidence="10 15" id="KW-0067">ATP-binding</keyword>
<dbReference type="GO" id="GO:0005739">
    <property type="term" value="C:mitochondrion"/>
    <property type="evidence" value="ECO:0007669"/>
    <property type="project" value="TreeGrafter"/>
</dbReference>
<evidence type="ECO:0000256" key="7">
    <source>
        <dbReference type="ARBA" id="ARBA00022598"/>
    </source>
</evidence>
<evidence type="ECO:0000256" key="5">
    <source>
        <dbReference type="ARBA" id="ARBA00018660"/>
    </source>
</evidence>
<feature type="binding site" evidence="16">
    <location>
        <position position="164"/>
    </location>
    <ligand>
        <name>Mg(2+)</name>
        <dbReference type="ChEBI" id="CHEBI:18420"/>
        <label>1</label>
    </ligand>
</feature>
<keyword evidence="7" id="KW-0436">Ligase</keyword>
<evidence type="ECO:0000256" key="17">
    <source>
        <dbReference type="SAM" id="MobiDB-lite"/>
    </source>
</evidence>
<protein>
    <recommendedName>
        <fullName evidence="5">Folylpolyglutamate synthase</fullName>
        <ecNumber evidence="4">6.3.2.17</ecNumber>
    </recommendedName>
    <alternativeName>
        <fullName evidence="13">Folylpoly-gamma-glutamate synthetase</fullName>
    </alternativeName>
    <alternativeName>
        <fullName evidence="12">Tetrahydrofolylpolyglutamate synthase</fullName>
    </alternativeName>
</protein>
<dbReference type="Proteomes" id="UP001370490">
    <property type="component" value="Unassembled WGS sequence"/>
</dbReference>
<dbReference type="Gene3D" id="3.90.190.20">
    <property type="entry name" value="Mur ligase, C-terminal domain"/>
    <property type="match status" value="1"/>
</dbReference>
<feature type="region of interest" description="Disordered" evidence="17">
    <location>
        <begin position="353"/>
        <end position="375"/>
    </location>
</feature>
<keyword evidence="6" id="KW-0554">One-carbon metabolism</keyword>
<name>A0AAN8ZFX2_9MAGN</name>
<dbReference type="InterPro" id="IPR036565">
    <property type="entry name" value="Mur-like_cat_sf"/>
</dbReference>
<dbReference type="PROSITE" id="PS01011">
    <property type="entry name" value="FOLYLPOLYGLU_SYNT_1"/>
    <property type="match status" value="1"/>
</dbReference>
<evidence type="ECO:0000256" key="14">
    <source>
        <dbReference type="ARBA" id="ARBA00047493"/>
    </source>
</evidence>
<evidence type="ECO:0000256" key="11">
    <source>
        <dbReference type="ARBA" id="ARBA00022842"/>
    </source>
</evidence>
<evidence type="ECO:0000256" key="6">
    <source>
        <dbReference type="ARBA" id="ARBA00022563"/>
    </source>
</evidence>
<evidence type="ECO:0000256" key="10">
    <source>
        <dbReference type="ARBA" id="ARBA00022840"/>
    </source>
</evidence>
<dbReference type="PIRSF" id="PIRSF038895">
    <property type="entry name" value="FPGS"/>
    <property type="match status" value="1"/>
</dbReference>
<evidence type="ECO:0000256" key="12">
    <source>
        <dbReference type="ARBA" id="ARBA00030592"/>
    </source>
</evidence>
<dbReference type="InterPro" id="IPR023600">
    <property type="entry name" value="Folylpolyglutamate_synth_euk"/>
</dbReference>
<evidence type="ECO:0000256" key="13">
    <source>
        <dbReference type="ARBA" id="ARBA00030876"/>
    </source>
</evidence>
<comment type="catalytic activity">
    <reaction evidence="14">
        <text>(6S)-5,6,7,8-tetrahydrofolyl-(gamma-L-Glu)(n) + L-glutamate + ATP = (6S)-5,6,7,8-tetrahydrofolyl-(gamma-L-Glu)(n+1) + ADP + phosphate + H(+)</text>
        <dbReference type="Rhea" id="RHEA:10580"/>
        <dbReference type="Rhea" id="RHEA-COMP:14738"/>
        <dbReference type="Rhea" id="RHEA-COMP:14740"/>
        <dbReference type="ChEBI" id="CHEBI:15378"/>
        <dbReference type="ChEBI" id="CHEBI:29985"/>
        <dbReference type="ChEBI" id="CHEBI:30616"/>
        <dbReference type="ChEBI" id="CHEBI:43474"/>
        <dbReference type="ChEBI" id="CHEBI:141005"/>
        <dbReference type="ChEBI" id="CHEBI:456216"/>
        <dbReference type="EC" id="6.3.2.17"/>
    </reaction>
</comment>
<dbReference type="SUPFAM" id="SSF53244">
    <property type="entry name" value="MurD-like peptide ligases, peptide-binding domain"/>
    <property type="match status" value="1"/>
</dbReference>
<keyword evidence="11 16" id="KW-0460">Magnesium</keyword>
<dbReference type="GO" id="GO:0004326">
    <property type="term" value="F:tetrahydrofolylpolyglutamate synthase activity"/>
    <property type="evidence" value="ECO:0007669"/>
    <property type="project" value="UniProtKB-EC"/>
</dbReference>
<dbReference type="InterPro" id="IPR001645">
    <property type="entry name" value="Folylpolyglutamate_synth"/>
</dbReference>
<keyword evidence="19" id="KW-1185">Reference proteome</keyword>
<accession>A0AAN8ZFX2</accession>
<feature type="binding site" evidence="15">
    <location>
        <position position="305"/>
    </location>
    <ligand>
        <name>ATP</name>
        <dbReference type="ChEBI" id="CHEBI:30616"/>
    </ligand>
</feature>
<dbReference type="EMBL" id="JBAMMX010000009">
    <property type="protein sequence ID" value="KAK6933105.1"/>
    <property type="molecule type" value="Genomic_DNA"/>
</dbReference>
<feature type="non-terminal residue" evidence="18">
    <location>
        <position position="1"/>
    </location>
</feature>
<dbReference type="GO" id="GO:0006730">
    <property type="term" value="P:one-carbon metabolic process"/>
    <property type="evidence" value="ECO:0007669"/>
    <property type="project" value="UniProtKB-KW"/>
</dbReference>
<organism evidence="18 19">
    <name type="scientific">Dillenia turbinata</name>
    <dbReference type="NCBI Taxonomy" id="194707"/>
    <lineage>
        <taxon>Eukaryota</taxon>
        <taxon>Viridiplantae</taxon>
        <taxon>Streptophyta</taxon>
        <taxon>Embryophyta</taxon>
        <taxon>Tracheophyta</taxon>
        <taxon>Spermatophyta</taxon>
        <taxon>Magnoliopsida</taxon>
        <taxon>eudicotyledons</taxon>
        <taxon>Gunneridae</taxon>
        <taxon>Pentapetalae</taxon>
        <taxon>Dilleniales</taxon>
        <taxon>Dilleniaceae</taxon>
        <taxon>Dillenia</taxon>
    </lineage>
</organism>
<comment type="caution">
    <text evidence="18">The sequence shown here is derived from an EMBL/GenBank/DDBJ whole genome shotgun (WGS) entry which is preliminary data.</text>
</comment>
<evidence type="ECO:0000256" key="9">
    <source>
        <dbReference type="ARBA" id="ARBA00022741"/>
    </source>
</evidence>
<dbReference type="InterPro" id="IPR036615">
    <property type="entry name" value="Mur_ligase_C_dom_sf"/>
</dbReference>